<protein>
    <submittedName>
        <fullName evidence="2">Paraneoplastic antigen Ma6E-like</fullName>
    </submittedName>
</protein>
<dbReference type="InterPro" id="IPR048271">
    <property type="entry name" value="PNMA_N"/>
</dbReference>
<dbReference type="Pfam" id="PF14893">
    <property type="entry name" value="PNMA"/>
    <property type="match status" value="1"/>
</dbReference>
<evidence type="ECO:0000313" key="1">
    <source>
        <dbReference type="Proteomes" id="UP000694850"/>
    </source>
</evidence>
<dbReference type="InterPro" id="IPR048270">
    <property type="entry name" value="PNMA_C"/>
</dbReference>
<reference evidence="2" key="1">
    <citation type="submission" date="2025-08" db="UniProtKB">
        <authorList>
            <consortium name="RefSeq"/>
        </authorList>
    </citation>
    <scope>IDENTIFICATION</scope>
</reference>
<proteinExistence type="predicted"/>
<dbReference type="PANTHER" id="PTHR23095:SF20">
    <property type="entry name" value="PARANEOPLASTIC ANTIGEN MA6E"/>
    <property type="match status" value="1"/>
</dbReference>
<dbReference type="InterPro" id="IPR026523">
    <property type="entry name" value="PNMA"/>
</dbReference>
<dbReference type="RefSeq" id="XP_007955396.2">
    <property type="nucleotide sequence ID" value="XM_007957205.2"/>
</dbReference>
<keyword evidence="1" id="KW-1185">Reference proteome</keyword>
<sequence length="392" mass="42751">MLRDWCRWMGVNEQHSLLLVGIPDDCKEDEFEEAVWTALRPLGRYRVLGKVFRKELGKKVALVEFADSLDHSLIPQQIPGREGPWRVISLPQVPHAELQGGASLPIQHHGQEVAGVVGTAGVSGDEGAAGDVGDPGVAGVEKVAGAAGVAEATGETGAAGGAGATGEAGYEDVAGALGVAAALDEPGGTDKPEAWVQQWRYVLQPLLETLAYQELRPFSGQEEPGPGEQPFDWWVNHVYDMLCLWRHVSEREKRRRLVECLSGPALDLLCNLLAEDPNLTAQDCLVTLMQVFGAPDTSTTSWFKFLTCAQQPRESLFAFVMRQEGLLQVAMENGVIHPAMADQVRARQVLLQANCNPTLGRKLRRMYMEERPPGFLGLLKLVQDTEAWEAAQ</sequence>
<dbReference type="Proteomes" id="UP000694850">
    <property type="component" value="Unplaced"/>
</dbReference>
<evidence type="ECO:0000313" key="2">
    <source>
        <dbReference type="RefSeq" id="XP_007955396.2"/>
    </source>
</evidence>
<name>A0A8B7B9D7_ORYAF</name>
<organism evidence="1 2">
    <name type="scientific">Orycteropus afer afer</name>
    <dbReference type="NCBI Taxonomy" id="1230840"/>
    <lineage>
        <taxon>Eukaryota</taxon>
        <taxon>Metazoa</taxon>
        <taxon>Chordata</taxon>
        <taxon>Craniata</taxon>
        <taxon>Vertebrata</taxon>
        <taxon>Euteleostomi</taxon>
        <taxon>Mammalia</taxon>
        <taxon>Eutheria</taxon>
        <taxon>Afrotheria</taxon>
        <taxon>Tubulidentata</taxon>
        <taxon>Orycteropodidae</taxon>
        <taxon>Orycteropus</taxon>
    </lineage>
</organism>
<dbReference type="AlphaFoldDB" id="A0A8B7B9D7"/>
<accession>A0A8B7B9D7</accession>
<dbReference type="PANTHER" id="PTHR23095">
    <property type="entry name" value="PARANEOPLASTIC ANTIGEN"/>
    <property type="match status" value="1"/>
</dbReference>
<gene>
    <name evidence="2" type="primary">LOC103211265</name>
</gene>
<dbReference type="OrthoDB" id="115435at2759"/>
<feature type="non-terminal residue" evidence="2">
    <location>
        <position position="392"/>
    </location>
</feature>
<dbReference type="GeneID" id="103211265"/>
<dbReference type="Pfam" id="PF20846">
    <property type="entry name" value="PNMA_N"/>
    <property type="match status" value="1"/>
</dbReference>